<dbReference type="PRINTS" id="PR00111">
    <property type="entry name" value="ABHYDROLASE"/>
</dbReference>
<dbReference type="RefSeq" id="WP_253077025.1">
    <property type="nucleotide sequence ID" value="NZ_JAMXWN010000014.1"/>
</dbReference>
<comment type="caution">
    <text evidence="2">The sequence shown here is derived from an EMBL/GenBank/DDBJ whole genome shotgun (WGS) entry which is preliminary data.</text>
</comment>
<dbReference type="Proteomes" id="UP001596267">
    <property type="component" value="Unassembled WGS sequence"/>
</dbReference>
<protein>
    <submittedName>
        <fullName evidence="2">Alpha/beta fold hydrolase</fullName>
    </submittedName>
</protein>
<gene>
    <name evidence="2" type="ORF">ACFP7A_08235</name>
</gene>
<keyword evidence="2" id="KW-0378">Hydrolase</keyword>
<dbReference type="Gene3D" id="3.40.50.1820">
    <property type="entry name" value="alpha/beta hydrolase"/>
    <property type="match status" value="1"/>
</dbReference>
<dbReference type="InterPro" id="IPR000073">
    <property type="entry name" value="AB_hydrolase_1"/>
</dbReference>
<keyword evidence="3" id="KW-1185">Reference proteome</keyword>
<dbReference type="PANTHER" id="PTHR43798">
    <property type="entry name" value="MONOACYLGLYCEROL LIPASE"/>
    <property type="match status" value="1"/>
</dbReference>
<sequence>MSTVTIENHTLNYHYHLSDKNSPTLLFIHDLCMDSEMWKYTLPHMGQHFNLLTYDFYGHGKTTDTLEPSSLHLLTHELLALLHYLELDCVHIVGCKYGAFLALELAINYPNLVSSLALISLPFYIQKDIYDRDGSINLQLIQLDQALFVKKYIIENTCPVALSKARLITRALHRIPNRHLYSSFKDLIIRSGLPNGNTMSKLKQLQKPILFMHGENDPIFPPTLAMIYSQFAANSRFMVIQASSSLIPLDQPEYAADTLCQFLNKYDSMSSVHLRKDGFIRSLHQVLEQTYQSRFDHPCELRLSIMSGVTHVFWNNEELNATWTRRNARELLLFIILKKGVVHRDTIINAFLTDMAIDHARNHLRVQLNYLNTLFRNQADPALRHVLIVTRESVALNADVKSDLGEFMESIEDMIWSNAPIEERVRNFLILIEDFKPTIFHTWKGGWIKKIEQQITNQLIQILEQILFVLTKEGNDAEIQRILSKCMSNELYKDRCEHYTNLLDQRNGTSRKGTPPIPSQ</sequence>
<reference evidence="3" key="1">
    <citation type="journal article" date="2019" name="Int. J. Syst. Evol. Microbiol.">
        <title>The Global Catalogue of Microorganisms (GCM) 10K type strain sequencing project: providing services to taxonomists for standard genome sequencing and annotation.</title>
        <authorList>
            <consortium name="The Broad Institute Genomics Platform"/>
            <consortium name="The Broad Institute Genome Sequencing Center for Infectious Disease"/>
            <person name="Wu L."/>
            <person name="Ma J."/>
        </authorList>
    </citation>
    <scope>NUCLEOTIDE SEQUENCE [LARGE SCALE GENOMIC DNA]</scope>
    <source>
        <strain evidence="3">CCUG 42001</strain>
    </source>
</reference>
<dbReference type="Pfam" id="PF00561">
    <property type="entry name" value="Abhydrolase_1"/>
    <property type="match status" value="1"/>
</dbReference>
<proteinExistence type="predicted"/>
<accession>A0ABW1WDD4</accession>
<dbReference type="InterPro" id="IPR029058">
    <property type="entry name" value="AB_hydrolase_fold"/>
</dbReference>
<dbReference type="SUPFAM" id="SSF53474">
    <property type="entry name" value="alpha/beta-Hydrolases"/>
    <property type="match status" value="1"/>
</dbReference>
<name>A0ABW1WDD4_9BACL</name>
<dbReference type="InterPro" id="IPR050266">
    <property type="entry name" value="AB_hydrolase_sf"/>
</dbReference>
<feature type="domain" description="AB hydrolase-1" evidence="1">
    <location>
        <begin position="23"/>
        <end position="121"/>
    </location>
</feature>
<organism evidence="2 3">
    <name type="scientific">Sporolactobacillus kofuensis</name>
    <dbReference type="NCBI Taxonomy" id="269672"/>
    <lineage>
        <taxon>Bacteria</taxon>
        <taxon>Bacillati</taxon>
        <taxon>Bacillota</taxon>
        <taxon>Bacilli</taxon>
        <taxon>Bacillales</taxon>
        <taxon>Sporolactobacillaceae</taxon>
        <taxon>Sporolactobacillus</taxon>
    </lineage>
</organism>
<dbReference type="GO" id="GO:0016787">
    <property type="term" value="F:hydrolase activity"/>
    <property type="evidence" value="ECO:0007669"/>
    <property type="project" value="UniProtKB-KW"/>
</dbReference>
<evidence type="ECO:0000259" key="1">
    <source>
        <dbReference type="Pfam" id="PF00561"/>
    </source>
</evidence>
<evidence type="ECO:0000313" key="3">
    <source>
        <dbReference type="Proteomes" id="UP001596267"/>
    </source>
</evidence>
<dbReference type="EMBL" id="JBHSTQ010000007">
    <property type="protein sequence ID" value="MFC6386587.1"/>
    <property type="molecule type" value="Genomic_DNA"/>
</dbReference>
<evidence type="ECO:0000313" key="2">
    <source>
        <dbReference type="EMBL" id="MFC6386587.1"/>
    </source>
</evidence>